<keyword evidence="3" id="KW-0732">Signal</keyword>
<feature type="region of interest" description="Disordered" evidence="1">
    <location>
        <begin position="354"/>
        <end position="382"/>
    </location>
</feature>
<feature type="compositionally biased region" description="Polar residues" evidence="1">
    <location>
        <begin position="244"/>
        <end position="261"/>
    </location>
</feature>
<feature type="transmembrane region" description="Helical" evidence="2">
    <location>
        <begin position="267"/>
        <end position="291"/>
    </location>
</feature>
<dbReference type="STRING" id="1314781.A0A165B8S4"/>
<feature type="region of interest" description="Disordered" evidence="1">
    <location>
        <begin position="108"/>
        <end position="151"/>
    </location>
</feature>
<dbReference type="EMBL" id="KV426524">
    <property type="protein sequence ID" value="KZV80082.1"/>
    <property type="molecule type" value="Genomic_DNA"/>
</dbReference>
<evidence type="ECO:0000313" key="4">
    <source>
        <dbReference type="EMBL" id="KZV80082.1"/>
    </source>
</evidence>
<feature type="compositionally biased region" description="Low complexity" evidence="1">
    <location>
        <begin position="409"/>
        <end position="419"/>
    </location>
</feature>
<feature type="region of interest" description="Disordered" evidence="1">
    <location>
        <begin position="298"/>
        <end position="323"/>
    </location>
</feature>
<dbReference type="OrthoDB" id="3263567at2759"/>
<keyword evidence="2" id="KW-0812">Transmembrane</keyword>
<accession>A0A165B8S4</accession>
<gene>
    <name evidence="4" type="ORF">EXIGLDRAFT_756501</name>
</gene>
<feature type="chain" id="PRO_5007855541" description="Mid2 domain-containing protein" evidence="3">
    <location>
        <begin position="22"/>
        <end position="533"/>
    </location>
</feature>
<proteinExistence type="predicted"/>
<evidence type="ECO:0000256" key="1">
    <source>
        <dbReference type="SAM" id="MobiDB-lite"/>
    </source>
</evidence>
<keyword evidence="2" id="KW-0472">Membrane</keyword>
<feature type="region of interest" description="Disordered" evidence="1">
    <location>
        <begin position="399"/>
        <end position="500"/>
    </location>
</feature>
<evidence type="ECO:0008006" key="6">
    <source>
        <dbReference type="Google" id="ProtNLM"/>
    </source>
</evidence>
<feature type="region of interest" description="Disordered" evidence="1">
    <location>
        <begin position="228"/>
        <end position="261"/>
    </location>
</feature>
<keyword evidence="5" id="KW-1185">Reference proteome</keyword>
<feature type="compositionally biased region" description="Gly residues" evidence="1">
    <location>
        <begin position="354"/>
        <end position="365"/>
    </location>
</feature>
<reference evidence="4 5" key="1">
    <citation type="journal article" date="2016" name="Mol. Biol. Evol.">
        <title>Comparative Genomics of Early-Diverging Mushroom-Forming Fungi Provides Insights into the Origins of Lignocellulose Decay Capabilities.</title>
        <authorList>
            <person name="Nagy L.G."/>
            <person name="Riley R."/>
            <person name="Tritt A."/>
            <person name="Adam C."/>
            <person name="Daum C."/>
            <person name="Floudas D."/>
            <person name="Sun H."/>
            <person name="Yadav J.S."/>
            <person name="Pangilinan J."/>
            <person name="Larsson K.H."/>
            <person name="Matsuura K."/>
            <person name="Barry K."/>
            <person name="Labutti K."/>
            <person name="Kuo R."/>
            <person name="Ohm R.A."/>
            <person name="Bhattacharya S.S."/>
            <person name="Shirouzu T."/>
            <person name="Yoshinaga Y."/>
            <person name="Martin F.M."/>
            <person name="Grigoriev I.V."/>
            <person name="Hibbett D.S."/>
        </authorList>
    </citation>
    <scope>NUCLEOTIDE SEQUENCE [LARGE SCALE GENOMIC DNA]</scope>
    <source>
        <strain evidence="4 5">HHB12029</strain>
    </source>
</reference>
<feature type="compositionally biased region" description="Polar residues" evidence="1">
    <location>
        <begin position="305"/>
        <end position="314"/>
    </location>
</feature>
<keyword evidence="2" id="KW-1133">Transmembrane helix</keyword>
<organism evidence="4 5">
    <name type="scientific">Exidia glandulosa HHB12029</name>
    <dbReference type="NCBI Taxonomy" id="1314781"/>
    <lineage>
        <taxon>Eukaryota</taxon>
        <taxon>Fungi</taxon>
        <taxon>Dikarya</taxon>
        <taxon>Basidiomycota</taxon>
        <taxon>Agaricomycotina</taxon>
        <taxon>Agaricomycetes</taxon>
        <taxon>Auriculariales</taxon>
        <taxon>Exidiaceae</taxon>
        <taxon>Exidia</taxon>
    </lineage>
</organism>
<evidence type="ECO:0000256" key="2">
    <source>
        <dbReference type="SAM" id="Phobius"/>
    </source>
</evidence>
<feature type="compositionally biased region" description="Gly residues" evidence="1">
    <location>
        <begin position="230"/>
        <end position="240"/>
    </location>
</feature>
<name>A0A165B8S4_EXIGL</name>
<evidence type="ECO:0000256" key="3">
    <source>
        <dbReference type="SAM" id="SignalP"/>
    </source>
</evidence>
<evidence type="ECO:0000313" key="5">
    <source>
        <dbReference type="Proteomes" id="UP000077266"/>
    </source>
</evidence>
<dbReference type="Proteomes" id="UP000077266">
    <property type="component" value="Unassembled WGS sequence"/>
</dbReference>
<feature type="region of interest" description="Disordered" evidence="1">
    <location>
        <begin position="28"/>
        <end position="53"/>
    </location>
</feature>
<dbReference type="AlphaFoldDB" id="A0A165B8S4"/>
<dbReference type="InParanoid" id="A0A165B8S4"/>
<feature type="signal peptide" evidence="3">
    <location>
        <begin position="1"/>
        <end position="21"/>
    </location>
</feature>
<protein>
    <recommendedName>
        <fullName evidence="6">Mid2 domain-containing protein</fullName>
    </recommendedName>
</protein>
<sequence>MRLQAVSSLVLALQGAVIALARSPIAARRPAGDDDVDDEGSTVPPLPDPNAINTNTPRVLLVSPTSFGNSSFTYNTCDSVYLWWFYDPSFAQQLDDTFNLTITNVGVNQNPPPPATTTTTTTSGISSASNPGSFPPTVTGPPTATLPTQPPGETAAPLRLFRRADVTMQLLHDQAIVTANHWFFWKAINVPSGYYVLKAVSTTGSSIPYIESPAFHIGQGSTSCFNTSTGGAGGGAGSGVPTGSDASQTDPATPIETASSGSNKTGVIVGAVVGTLLGLLAVAGLFFLFALRRRQQNAPRGGSSAWGQVASTDSRAPPKRTIGLPVGAVNRLSRNAEAAVGDSDSIEEKYMGGGGVSRSGTGSTGGHSTTAAFSPEPPMFRRHSQTSQAYPLGMLSTRESRRSTIQSIPTTVTPTNLTPLPSPSPVPAPGAALSRATSNATKKTPRKPVPVYDPAEISSETLLTSGGGGSTPPKRSSTDASVVPSDGADLGAQMLSSSQRTETSLLSAFPFELDGAKGQVHYLIPDPPISPRR</sequence>
<feature type="compositionally biased region" description="Polar residues" evidence="1">
    <location>
        <begin position="123"/>
        <end position="132"/>
    </location>
</feature>